<dbReference type="NCBIfam" id="TIGR02241">
    <property type="entry name" value="conserved hypothetical phage tail region protein"/>
    <property type="match status" value="1"/>
</dbReference>
<name>A0ABS4U109_9PSEU</name>
<comment type="caution">
    <text evidence="1">The sequence shown here is derived from an EMBL/GenBank/DDBJ whole genome shotgun (WGS) entry which is preliminary data.</text>
</comment>
<dbReference type="RefSeq" id="WP_209646608.1">
    <property type="nucleotide sequence ID" value="NZ_JAGINW010000001.1"/>
</dbReference>
<evidence type="ECO:0000313" key="2">
    <source>
        <dbReference type="Proteomes" id="UP001519332"/>
    </source>
</evidence>
<dbReference type="Proteomes" id="UP001519332">
    <property type="component" value="Unassembled WGS sequence"/>
</dbReference>
<dbReference type="Pfam" id="PF06841">
    <property type="entry name" value="Phage_T4_gp19"/>
    <property type="match status" value="1"/>
</dbReference>
<gene>
    <name evidence="1" type="ORF">JOF56_010303</name>
</gene>
<dbReference type="PANTHER" id="PTHR38009">
    <property type="entry name" value="CONSERVED HYPOTHETICAL PHAGE TAIL PROTEIN"/>
    <property type="match status" value="1"/>
</dbReference>
<sequence length="156" mass="17370">MATNSSPTKNPVPPFTARFVFTVDGLTIGSFTEVTGLTVQMDTEELVEGGNNQFTHKLPKQLKWPNLVLKRGITDSDVLFEWFARCSGEGLEAEGDKLDRRNGSVQLYDNNGKVVRRWNFTDAYPVKWTGPKLAASSKDLATEELEVCHCGFKPSK</sequence>
<accession>A0ABS4U109</accession>
<keyword evidence="2" id="KW-1185">Reference proteome</keyword>
<dbReference type="InterPro" id="IPR010667">
    <property type="entry name" value="Phage_T4_Gp19"/>
</dbReference>
<reference evidence="1 2" key="1">
    <citation type="submission" date="2021-03" db="EMBL/GenBank/DDBJ databases">
        <title>Sequencing the genomes of 1000 actinobacteria strains.</title>
        <authorList>
            <person name="Klenk H.-P."/>
        </authorList>
    </citation>
    <scope>NUCLEOTIDE SEQUENCE [LARGE SCALE GENOMIC DNA]</scope>
    <source>
        <strain evidence="1 2">DSM 46670</strain>
    </source>
</reference>
<dbReference type="EMBL" id="JAGINW010000001">
    <property type="protein sequence ID" value="MBP2329918.1"/>
    <property type="molecule type" value="Genomic_DNA"/>
</dbReference>
<proteinExistence type="predicted"/>
<organism evidence="1 2">
    <name type="scientific">Kibdelosporangium banguiense</name>
    <dbReference type="NCBI Taxonomy" id="1365924"/>
    <lineage>
        <taxon>Bacteria</taxon>
        <taxon>Bacillati</taxon>
        <taxon>Actinomycetota</taxon>
        <taxon>Actinomycetes</taxon>
        <taxon>Pseudonocardiales</taxon>
        <taxon>Pseudonocardiaceae</taxon>
        <taxon>Kibdelosporangium</taxon>
    </lineage>
</organism>
<protein>
    <submittedName>
        <fullName evidence="1">Phage tail-like protein</fullName>
    </submittedName>
</protein>
<evidence type="ECO:0000313" key="1">
    <source>
        <dbReference type="EMBL" id="MBP2329918.1"/>
    </source>
</evidence>
<dbReference type="InterPro" id="IPR011747">
    <property type="entry name" value="CHP02241"/>
</dbReference>
<dbReference type="PANTHER" id="PTHR38009:SF1">
    <property type="entry name" value="CONSERVED HYPOTHETICAL PHAGE TAIL PROTEIN"/>
    <property type="match status" value="1"/>
</dbReference>